<keyword evidence="2" id="KW-1185">Reference proteome</keyword>
<organism evidence="1 2">
    <name type="scientific">Echinococcus granulosus</name>
    <name type="common">Hydatid tapeworm</name>
    <dbReference type="NCBI Taxonomy" id="6210"/>
    <lineage>
        <taxon>Eukaryota</taxon>
        <taxon>Metazoa</taxon>
        <taxon>Spiralia</taxon>
        <taxon>Lophotrochozoa</taxon>
        <taxon>Platyhelminthes</taxon>
        <taxon>Cestoda</taxon>
        <taxon>Eucestoda</taxon>
        <taxon>Cyclophyllidea</taxon>
        <taxon>Taeniidae</taxon>
        <taxon>Echinococcus</taxon>
        <taxon>Echinococcus granulosus group</taxon>
    </lineage>
</organism>
<accession>W6U3I7</accession>
<dbReference type="Proteomes" id="UP000019149">
    <property type="component" value="Unassembled WGS sequence"/>
</dbReference>
<comment type="caution">
    <text evidence="1">The sequence shown here is derived from an EMBL/GenBank/DDBJ whole genome shotgun (WGS) entry which is preliminary data.</text>
</comment>
<dbReference type="GeneID" id="36345196"/>
<proteinExistence type="predicted"/>
<dbReference type="RefSeq" id="XP_024346869.1">
    <property type="nucleotide sequence ID" value="XM_024498730.1"/>
</dbReference>
<evidence type="ECO:0000313" key="1">
    <source>
        <dbReference type="EMBL" id="EUB55673.1"/>
    </source>
</evidence>
<evidence type="ECO:0000313" key="2">
    <source>
        <dbReference type="Proteomes" id="UP000019149"/>
    </source>
</evidence>
<dbReference type="KEGG" id="egl:EGR_09481"/>
<sequence>MQGALPTTAYIGAAVAAIRNPAEVLASPIPQRHDASERVKEEAIAVRVVVIA</sequence>
<dbReference type="AlphaFoldDB" id="W6U3I7"/>
<gene>
    <name evidence="1" type="ORF">EGR_09481</name>
</gene>
<dbReference type="CTD" id="36345196"/>
<dbReference type="EMBL" id="APAU02000149">
    <property type="protein sequence ID" value="EUB55673.1"/>
    <property type="molecule type" value="Genomic_DNA"/>
</dbReference>
<protein>
    <submittedName>
        <fullName evidence="1">Uncharacterized protein</fullName>
    </submittedName>
</protein>
<name>W6U3I7_ECHGR</name>
<reference evidence="1 2" key="1">
    <citation type="journal article" date="2013" name="Nat. Genet.">
        <title>The genome of the hydatid tapeworm Echinococcus granulosus.</title>
        <authorList>
            <person name="Zheng H."/>
            <person name="Zhang W."/>
            <person name="Zhang L."/>
            <person name="Zhang Z."/>
            <person name="Li J."/>
            <person name="Lu G."/>
            <person name="Zhu Y."/>
            <person name="Wang Y."/>
            <person name="Huang Y."/>
            <person name="Liu J."/>
            <person name="Kang H."/>
            <person name="Chen J."/>
            <person name="Wang L."/>
            <person name="Chen A."/>
            <person name="Yu S."/>
            <person name="Gao Z."/>
            <person name="Jin L."/>
            <person name="Gu W."/>
            <person name="Wang Z."/>
            <person name="Zhao L."/>
            <person name="Shi B."/>
            <person name="Wen H."/>
            <person name="Lin R."/>
            <person name="Jones M.K."/>
            <person name="Brejova B."/>
            <person name="Vinar T."/>
            <person name="Zhao G."/>
            <person name="McManus D.P."/>
            <person name="Chen Z."/>
            <person name="Zhou Y."/>
            <person name="Wang S."/>
        </authorList>
    </citation>
    <scope>NUCLEOTIDE SEQUENCE [LARGE SCALE GENOMIC DNA]</scope>
</reference>